<dbReference type="PROSITE" id="PS51682">
    <property type="entry name" value="SAM_OMT_I"/>
    <property type="match status" value="1"/>
</dbReference>
<evidence type="ECO:0000313" key="5">
    <source>
        <dbReference type="EMBL" id="CAA9274226.1"/>
    </source>
</evidence>
<keyword evidence="1" id="KW-0489">Methyltransferase</keyword>
<gene>
    <name evidence="5" type="ORF">AVDCRST_MAG54-3181</name>
</gene>
<reference evidence="5" key="1">
    <citation type="submission" date="2020-02" db="EMBL/GenBank/DDBJ databases">
        <authorList>
            <person name="Meier V. D."/>
        </authorList>
    </citation>
    <scope>NUCLEOTIDE SEQUENCE</scope>
    <source>
        <strain evidence="5">AVDCRST_MAG54</strain>
    </source>
</reference>
<evidence type="ECO:0008006" key="6">
    <source>
        <dbReference type="Google" id="ProtNLM"/>
    </source>
</evidence>
<sequence>MNGIIRPEVERYAEEHTTPPPPHLRDLAEQTRESLSSPWMMTGAVEGRFLELLVFASTARSVLEIGTFSGYSSLSMAAGLPAGGHIVSCEIDPEVAEVARGHIAASPYADRIEIRVGPALDTVADLPGPFDLVFIDADKVAYRDYLEAVLPKLSERGLIAIDNTLWSGRVVDEAEPDERTRALVELNDALRVDPRLVCVQLTVRDGITLVRRAPGGV</sequence>
<dbReference type="InterPro" id="IPR002935">
    <property type="entry name" value="SAM_O-MeTrfase"/>
</dbReference>
<dbReference type="EMBL" id="CADCTH010000404">
    <property type="protein sequence ID" value="CAA9274226.1"/>
    <property type="molecule type" value="Genomic_DNA"/>
</dbReference>
<dbReference type="PANTHER" id="PTHR10509">
    <property type="entry name" value="O-METHYLTRANSFERASE-RELATED"/>
    <property type="match status" value="1"/>
</dbReference>
<dbReference type="PANTHER" id="PTHR10509:SF14">
    <property type="entry name" value="CAFFEOYL-COA O-METHYLTRANSFERASE 3-RELATED"/>
    <property type="match status" value="1"/>
</dbReference>
<dbReference type="GO" id="GO:0032259">
    <property type="term" value="P:methylation"/>
    <property type="evidence" value="ECO:0007669"/>
    <property type="project" value="UniProtKB-KW"/>
</dbReference>
<feature type="region of interest" description="Disordered" evidence="4">
    <location>
        <begin position="1"/>
        <end position="26"/>
    </location>
</feature>
<dbReference type="GO" id="GO:0008757">
    <property type="term" value="F:S-adenosylmethionine-dependent methyltransferase activity"/>
    <property type="evidence" value="ECO:0007669"/>
    <property type="project" value="TreeGrafter"/>
</dbReference>
<dbReference type="SUPFAM" id="SSF53335">
    <property type="entry name" value="S-adenosyl-L-methionine-dependent methyltransferases"/>
    <property type="match status" value="1"/>
</dbReference>
<accession>A0A6J4JB56</accession>
<dbReference type="InterPro" id="IPR029063">
    <property type="entry name" value="SAM-dependent_MTases_sf"/>
</dbReference>
<dbReference type="AlphaFoldDB" id="A0A6J4JB56"/>
<protein>
    <recommendedName>
        <fullName evidence="6">O-methyltransferase</fullName>
    </recommendedName>
</protein>
<dbReference type="Pfam" id="PF01596">
    <property type="entry name" value="Methyltransf_3"/>
    <property type="match status" value="1"/>
</dbReference>
<dbReference type="CDD" id="cd02440">
    <property type="entry name" value="AdoMet_MTases"/>
    <property type="match status" value="1"/>
</dbReference>
<proteinExistence type="predicted"/>
<name>A0A6J4JB56_9PSEU</name>
<feature type="compositionally biased region" description="Basic and acidic residues" evidence="4">
    <location>
        <begin position="7"/>
        <end position="26"/>
    </location>
</feature>
<evidence type="ECO:0000256" key="3">
    <source>
        <dbReference type="ARBA" id="ARBA00022691"/>
    </source>
</evidence>
<dbReference type="GO" id="GO:0008171">
    <property type="term" value="F:O-methyltransferase activity"/>
    <property type="evidence" value="ECO:0007669"/>
    <property type="project" value="InterPro"/>
</dbReference>
<evidence type="ECO:0000256" key="2">
    <source>
        <dbReference type="ARBA" id="ARBA00022679"/>
    </source>
</evidence>
<dbReference type="Gene3D" id="3.40.50.150">
    <property type="entry name" value="Vaccinia Virus protein VP39"/>
    <property type="match status" value="1"/>
</dbReference>
<dbReference type="InterPro" id="IPR050362">
    <property type="entry name" value="Cation-dep_OMT"/>
</dbReference>
<keyword evidence="3" id="KW-0949">S-adenosyl-L-methionine</keyword>
<keyword evidence="2" id="KW-0808">Transferase</keyword>
<evidence type="ECO:0000256" key="4">
    <source>
        <dbReference type="SAM" id="MobiDB-lite"/>
    </source>
</evidence>
<evidence type="ECO:0000256" key="1">
    <source>
        <dbReference type="ARBA" id="ARBA00022603"/>
    </source>
</evidence>
<organism evidence="5">
    <name type="scientific">uncultured Actinomycetospora sp</name>
    <dbReference type="NCBI Taxonomy" id="1135996"/>
    <lineage>
        <taxon>Bacteria</taxon>
        <taxon>Bacillati</taxon>
        <taxon>Actinomycetota</taxon>
        <taxon>Actinomycetes</taxon>
        <taxon>Pseudonocardiales</taxon>
        <taxon>Pseudonocardiaceae</taxon>
        <taxon>Actinomycetospora</taxon>
        <taxon>environmental samples</taxon>
    </lineage>
</organism>